<comment type="caution">
    <text evidence="2">The sequence shown here is derived from an EMBL/GenBank/DDBJ whole genome shotgun (WGS) entry which is preliminary data.</text>
</comment>
<dbReference type="EMBL" id="MCGO01000154">
    <property type="protein sequence ID" value="ORY23898.1"/>
    <property type="molecule type" value="Genomic_DNA"/>
</dbReference>
<sequence>MTKKQFIEEVASAAKIIESFNGIPAGVLKNAKGIAVLHVSKVAVGISERHGHGIVVSRLPEDGALPAAWSAPAAIHTSGWGAGEQVGIEVEDLVFVLNTEKAVSAFAKGHNWTVGTDVSIAAGPLGAAAEFDGTVREFSAIYTYSHAKGLFAGVAVEIGGINQRSVINAEAYGVGTTGEQILNGVIERPDWADVLYQALKTKEFGEE</sequence>
<organism evidence="2 3">
    <name type="scientific">Rhizoclosmatium globosum</name>
    <dbReference type="NCBI Taxonomy" id="329046"/>
    <lineage>
        <taxon>Eukaryota</taxon>
        <taxon>Fungi</taxon>
        <taxon>Fungi incertae sedis</taxon>
        <taxon>Chytridiomycota</taxon>
        <taxon>Chytridiomycota incertae sedis</taxon>
        <taxon>Chytridiomycetes</taxon>
        <taxon>Chytridiales</taxon>
        <taxon>Chytriomycetaceae</taxon>
        <taxon>Rhizoclosmatium</taxon>
    </lineage>
</organism>
<evidence type="ECO:0000259" key="1">
    <source>
        <dbReference type="Pfam" id="PF04366"/>
    </source>
</evidence>
<proteinExistence type="predicted"/>
<dbReference type="InterPro" id="IPR007461">
    <property type="entry name" value="Ysc84_actin-binding"/>
</dbReference>
<feature type="domain" description="Ysc84 actin-binding" evidence="1">
    <location>
        <begin position="79"/>
        <end position="201"/>
    </location>
</feature>
<protein>
    <submittedName>
        <fullName evidence="2">DUF500-domain-containing protein</fullName>
    </submittedName>
</protein>
<dbReference type="AlphaFoldDB" id="A0A1Y2AMU6"/>
<dbReference type="OrthoDB" id="443981at2759"/>
<dbReference type="Pfam" id="PF04366">
    <property type="entry name" value="Ysc84"/>
    <property type="match status" value="1"/>
</dbReference>
<dbReference type="PANTHER" id="PTHR15629">
    <property type="entry name" value="SH3YL1 PROTEIN"/>
    <property type="match status" value="1"/>
</dbReference>
<dbReference type="Proteomes" id="UP000193642">
    <property type="component" value="Unassembled WGS sequence"/>
</dbReference>
<dbReference type="PANTHER" id="PTHR15629:SF2">
    <property type="entry name" value="SH3 DOMAIN-CONTAINING YSC84-LIKE PROTEIN 1"/>
    <property type="match status" value="1"/>
</dbReference>
<dbReference type="InterPro" id="IPR051702">
    <property type="entry name" value="SH3_domain_YSC84-like"/>
</dbReference>
<name>A0A1Y2AMU6_9FUNG</name>
<reference evidence="2 3" key="1">
    <citation type="submission" date="2016-07" db="EMBL/GenBank/DDBJ databases">
        <title>Pervasive Adenine N6-methylation of Active Genes in Fungi.</title>
        <authorList>
            <consortium name="DOE Joint Genome Institute"/>
            <person name="Mondo S.J."/>
            <person name="Dannebaum R.O."/>
            <person name="Kuo R.C."/>
            <person name="Labutti K."/>
            <person name="Haridas S."/>
            <person name="Kuo A."/>
            <person name="Salamov A."/>
            <person name="Ahrendt S.R."/>
            <person name="Lipzen A."/>
            <person name="Sullivan W."/>
            <person name="Andreopoulos W.B."/>
            <person name="Clum A."/>
            <person name="Lindquist E."/>
            <person name="Daum C."/>
            <person name="Ramamoorthy G.K."/>
            <person name="Gryganskyi A."/>
            <person name="Culley D."/>
            <person name="Magnuson J.K."/>
            <person name="James T.Y."/>
            <person name="O'Malley M.A."/>
            <person name="Stajich J.E."/>
            <person name="Spatafora J.W."/>
            <person name="Visel A."/>
            <person name="Grigoriev I.V."/>
        </authorList>
    </citation>
    <scope>NUCLEOTIDE SEQUENCE [LARGE SCALE GENOMIC DNA]</scope>
    <source>
        <strain evidence="2 3">JEL800</strain>
    </source>
</reference>
<gene>
    <name evidence="2" type="ORF">BCR33DRAFT_727868</name>
</gene>
<evidence type="ECO:0000313" key="2">
    <source>
        <dbReference type="EMBL" id="ORY23898.1"/>
    </source>
</evidence>
<accession>A0A1Y2AMU6</accession>
<dbReference type="STRING" id="329046.A0A1Y2AMU6"/>
<keyword evidence="3" id="KW-1185">Reference proteome</keyword>
<evidence type="ECO:0000313" key="3">
    <source>
        <dbReference type="Proteomes" id="UP000193642"/>
    </source>
</evidence>
<dbReference type="GO" id="GO:0035091">
    <property type="term" value="F:phosphatidylinositol binding"/>
    <property type="evidence" value="ECO:0007669"/>
    <property type="project" value="TreeGrafter"/>
</dbReference>